<dbReference type="PANTHER" id="PTHR43649">
    <property type="entry name" value="ARABINOSE-BINDING PROTEIN-RELATED"/>
    <property type="match status" value="1"/>
</dbReference>
<protein>
    <submittedName>
        <fullName evidence="2">Extracellular solute-binding protein</fullName>
    </submittedName>
</protein>
<dbReference type="PANTHER" id="PTHR43649:SF16">
    <property type="entry name" value="SUGAR-BINDING LIPOPROTEIN"/>
    <property type="match status" value="1"/>
</dbReference>
<dbReference type="RefSeq" id="WP_132198948.1">
    <property type="nucleotide sequence ID" value="NZ_SMKY01000086.1"/>
</dbReference>
<dbReference type="Gene3D" id="3.40.190.10">
    <property type="entry name" value="Periplasmic binding protein-like II"/>
    <property type="match status" value="1"/>
</dbReference>
<sequence length="454" mass="48543">MRSRILATLLTVALGATAAACGGDGSDGKDGAPLDAGTKVSITVGCMPAKSQEAQRKEWNEDVAAFQKLHPNITVEGKDAFPCIDPQTFQAKLAGGQMEDVFYVYFTDVKNIVAHGQAADITPYLGQVKQNANLDPTVAKVFEDRGKTYGLPRQNYTMGLFYNRTLFTKAGLDPDAPPKTWAEVRDAAKKISALGDGTVGYAELSAKNQGGWHFTTSLYSQGGSMVGPDGKKSAFDGPQGKAVLQNLKDMRWTDDSMGSKQLLVDADIQRMMASGKLGMYLGAPDNATALVDQFKGDYADYGMGPIPGGTGTLLGGDGYMFNPKASPEKIKAGLMWLDFYALTPGQGQLNYARAKTDGRPVGLPQPKLFGQNATGQKDRELRAASANLPVQNFKAYEDAYTSVPGKLEPPQAQQLYAILDSVVSAVLTRRDANIDQLLADARKKADTALARSGT</sequence>
<dbReference type="OrthoDB" id="2644341at2"/>
<dbReference type="Proteomes" id="UP000295578">
    <property type="component" value="Unassembled WGS sequence"/>
</dbReference>
<comment type="caution">
    <text evidence="2">The sequence shown here is derived from an EMBL/GenBank/DDBJ whole genome shotgun (WGS) entry which is preliminary data.</text>
</comment>
<dbReference type="Pfam" id="PF01547">
    <property type="entry name" value="SBP_bac_1"/>
    <property type="match status" value="1"/>
</dbReference>
<reference evidence="2 3" key="1">
    <citation type="submission" date="2019-03" db="EMBL/GenBank/DDBJ databases">
        <title>Draft genome sequences of novel Actinobacteria.</title>
        <authorList>
            <person name="Sahin N."/>
            <person name="Ay H."/>
            <person name="Saygin H."/>
        </authorList>
    </citation>
    <scope>NUCLEOTIDE SEQUENCE [LARGE SCALE GENOMIC DNA]</scope>
    <source>
        <strain evidence="2 3">DSM 45941</strain>
    </source>
</reference>
<dbReference type="EMBL" id="SMKY01000086">
    <property type="protein sequence ID" value="TDD80820.1"/>
    <property type="molecule type" value="Genomic_DNA"/>
</dbReference>
<evidence type="ECO:0000313" key="2">
    <source>
        <dbReference type="EMBL" id="TDD80820.1"/>
    </source>
</evidence>
<evidence type="ECO:0000313" key="3">
    <source>
        <dbReference type="Proteomes" id="UP000295578"/>
    </source>
</evidence>
<dbReference type="InterPro" id="IPR050490">
    <property type="entry name" value="Bact_solute-bd_prot1"/>
</dbReference>
<dbReference type="InterPro" id="IPR006059">
    <property type="entry name" value="SBP"/>
</dbReference>
<feature type="chain" id="PRO_5020916057" evidence="1">
    <location>
        <begin position="19"/>
        <end position="454"/>
    </location>
</feature>
<organism evidence="2 3">
    <name type="scientific">Actinomadura darangshiensis</name>
    <dbReference type="NCBI Taxonomy" id="705336"/>
    <lineage>
        <taxon>Bacteria</taxon>
        <taxon>Bacillati</taxon>
        <taxon>Actinomycetota</taxon>
        <taxon>Actinomycetes</taxon>
        <taxon>Streptosporangiales</taxon>
        <taxon>Thermomonosporaceae</taxon>
        <taxon>Actinomadura</taxon>
    </lineage>
</organism>
<keyword evidence="3" id="KW-1185">Reference proteome</keyword>
<dbReference type="PROSITE" id="PS51257">
    <property type="entry name" value="PROKAR_LIPOPROTEIN"/>
    <property type="match status" value="1"/>
</dbReference>
<name>A0A4R5B7Y4_9ACTN</name>
<proteinExistence type="predicted"/>
<dbReference type="SUPFAM" id="SSF53850">
    <property type="entry name" value="Periplasmic binding protein-like II"/>
    <property type="match status" value="1"/>
</dbReference>
<dbReference type="AlphaFoldDB" id="A0A4R5B7Y4"/>
<evidence type="ECO:0000256" key="1">
    <source>
        <dbReference type="SAM" id="SignalP"/>
    </source>
</evidence>
<accession>A0A4R5B7Y4</accession>
<feature type="signal peptide" evidence="1">
    <location>
        <begin position="1"/>
        <end position="18"/>
    </location>
</feature>
<keyword evidence="1" id="KW-0732">Signal</keyword>
<gene>
    <name evidence="2" type="ORF">E1293_19960</name>
</gene>